<dbReference type="GO" id="GO:0051285">
    <property type="term" value="C:cell cortex of cell tip"/>
    <property type="evidence" value="ECO:0007669"/>
    <property type="project" value="TreeGrafter"/>
</dbReference>
<feature type="transmembrane region" description="Helical" evidence="1">
    <location>
        <begin position="203"/>
        <end position="230"/>
    </location>
</feature>
<evidence type="ECO:0000313" key="2">
    <source>
        <dbReference type="EMBL" id="PFH54755.1"/>
    </source>
</evidence>
<dbReference type="EMBL" id="KZ301969">
    <property type="protein sequence ID" value="PFH54755.1"/>
    <property type="molecule type" value="Genomic_DNA"/>
</dbReference>
<proteinExistence type="predicted"/>
<keyword evidence="1" id="KW-1133">Transmembrane helix</keyword>
<keyword evidence="1" id="KW-0812">Transmembrane</keyword>
<gene>
    <name evidence="2" type="ORF">AMATHDRAFT_52566</name>
</gene>
<organism evidence="2 3">
    <name type="scientific">Amanita thiersii Skay4041</name>
    <dbReference type="NCBI Taxonomy" id="703135"/>
    <lineage>
        <taxon>Eukaryota</taxon>
        <taxon>Fungi</taxon>
        <taxon>Dikarya</taxon>
        <taxon>Basidiomycota</taxon>
        <taxon>Agaricomycotina</taxon>
        <taxon>Agaricomycetes</taxon>
        <taxon>Agaricomycetidae</taxon>
        <taxon>Agaricales</taxon>
        <taxon>Pluteineae</taxon>
        <taxon>Amanitaceae</taxon>
        <taxon>Amanita</taxon>
    </lineage>
</organism>
<dbReference type="InterPro" id="IPR009571">
    <property type="entry name" value="SUR7/Rim9-like_fungi"/>
</dbReference>
<evidence type="ECO:0000256" key="1">
    <source>
        <dbReference type="SAM" id="Phobius"/>
    </source>
</evidence>
<feature type="transmembrane region" description="Helical" evidence="1">
    <location>
        <begin position="158"/>
        <end position="182"/>
    </location>
</feature>
<dbReference type="GO" id="GO:0031505">
    <property type="term" value="P:fungal-type cell wall organization"/>
    <property type="evidence" value="ECO:0007669"/>
    <property type="project" value="TreeGrafter"/>
</dbReference>
<dbReference type="PANTHER" id="PTHR28019">
    <property type="entry name" value="CELL MEMBRANE PROTEIN YLR413W-RELATED"/>
    <property type="match status" value="1"/>
</dbReference>
<dbReference type="PANTHER" id="PTHR28019:SF2">
    <property type="entry name" value="CELL MEMBRANE PROTEIN YLR413W-RELATED"/>
    <property type="match status" value="1"/>
</dbReference>
<dbReference type="AlphaFoldDB" id="A0A2A9NUU2"/>
<dbReference type="Proteomes" id="UP000242287">
    <property type="component" value="Unassembled WGS sequence"/>
</dbReference>
<evidence type="ECO:0000313" key="3">
    <source>
        <dbReference type="Proteomes" id="UP000242287"/>
    </source>
</evidence>
<dbReference type="InterPro" id="IPR052413">
    <property type="entry name" value="SUR7_domain"/>
</dbReference>
<accession>A0A2A9NUU2</accession>
<name>A0A2A9NUU2_9AGAR</name>
<protein>
    <submittedName>
        <fullName evidence="2">Uncharacterized protein</fullName>
    </submittedName>
</protein>
<sequence>MILMIFVHVGQINTSHVPQQISMAKVNVTGYGDALHSALFDPIFGLYTNNASAPLQQELGLRQLYKFGLYSHCGYVNNTAGVCTNQTAGYRFRPYDAITTDMTANYTRITSALLVNTTFMDSQYLGHSSKAAYYMLLIGTILTATTFFAGITKHGLTFILSALGSIISTLLLLIGASIWTVIIKKCEAVNIITVGARSAPLGIVVSIGSGLYLTWAAFVLSIISIIPYLINCCTYRG</sequence>
<dbReference type="GO" id="GO:0005886">
    <property type="term" value="C:plasma membrane"/>
    <property type="evidence" value="ECO:0007669"/>
    <property type="project" value="InterPro"/>
</dbReference>
<dbReference type="OrthoDB" id="3349852at2759"/>
<feature type="transmembrane region" description="Helical" evidence="1">
    <location>
        <begin position="131"/>
        <end position="152"/>
    </location>
</feature>
<dbReference type="Pfam" id="PF06687">
    <property type="entry name" value="SUR7"/>
    <property type="match status" value="1"/>
</dbReference>
<keyword evidence="1" id="KW-0472">Membrane</keyword>
<keyword evidence="3" id="KW-1185">Reference proteome</keyword>
<reference evidence="2 3" key="1">
    <citation type="submission" date="2014-02" db="EMBL/GenBank/DDBJ databases">
        <title>Transposable element dynamics among asymbiotic and ectomycorrhizal Amanita fungi.</title>
        <authorList>
            <consortium name="DOE Joint Genome Institute"/>
            <person name="Hess J."/>
            <person name="Skrede I."/>
            <person name="Wolfe B."/>
            <person name="LaButti K."/>
            <person name="Ohm R.A."/>
            <person name="Grigoriev I.V."/>
            <person name="Pringle A."/>
        </authorList>
    </citation>
    <scope>NUCLEOTIDE SEQUENCE [LARGE SCALE GENOMIC DNA]</scope>
    <source>
        <strain evidence="2 3">SKay4041</strain>
    </source>
</reference>